<keyword evidence="2" id="KW-0813">Transport</keyword>
<dbReference type="AlphaFoldDB" id="C5SZG2"/>
<dbReference type="SUPFAM" id="SSF52540">
    <property type="entry name" value="P-loop containing nucleoside triphosphate hydrolases"/>
    <property type="match status" value="1"/>
</dbReference>
<keyword evidence="3" id="KW-0472">Membrane</keyword>
<accession>C5SZG2</accession>
<dbReference type="EMBL" id="ACQT01000001">
    <property type="protein sequence ID" value="EER62358.1"/>
    <property type="molecule type" value="Genomic_DNA"/>
</dbReference>
<evidence type="ECO:0000256" key="2">
    <source>
        <dbReference type="ARBA" id="ARBA00022448"/>
    </source>
</evidence>
<proteinExistence type="inferred from homology"/>
<evidence type="ECO:0000313" key="8">
    <source>
        <dbReference type="EMBL" id="EER62358.1"/>
    </source>
</evidence>
<dbReference type="PANTHER" id="PTHR43820:SF3">
    <property type="entry name" value="BRANCHED-CHAIN AMINO ACID TRANSPORT SYSTEM,ATP-BINDING PROTEIN"/>
    <property type="match status" value="1"/>
</dbReference>
<evidence type="ECO:0000256" key="1">
    <source>
        <dbReference type="ARBA" id="ARBA00005417"/>
    </source>
</evidence>
<sequence length="246" mass="26395">MKKVVSMSHELLRIEDLHVYYGAVQALKGVSLHVQAGEVVTIIGGNGAGKTTLMRCISGLEPAAGGRVLFQGKDLAGIPGHKRVALGIAQSPEGRQVFADQTVRDNLVLGAYHRRASAAEIEADIQAQFERFPRLGERQQQMAGTMSGGEQQMLAIARALMARPQLLLLDEPSLGLAPLIVKEIFDTIRSLRTQGVTILLVEQMANQALAVADRGYVLETGCITLQGPGAALRRDPKVRAAYLGGH</sequence>
<dbReference type="PROSITE" id="PS50893">
    <property type="entry name" value="ABC_TRANSPORTER_2"/>
    <property type="match status" value="1"/>
</dbReference>
<evidence type="ECO:0000256" key="4">
    <source>
        <dbReference type="ARBA" id="ARBA00022741"/>
    </source>
</evidence>
<keyword evidence="5" id="KW-0067">ATP-binding</keyword>
<dbReference type="InterPro" id="IPR030660">
    <property type="entry name" value="ABC_branched_ATPase_LivF/BraG"/>
</dbReference>
<dbReference type="SMART" id="SM00382">
    <property type="entry name" value="AAA"/>
    <property type="match status" value="1"/>
</dbReference>
<keyword evidence="4" id="KW-0547">Nucleotide-binding</keyword>
<dbReference type="InterPro" id="IPR003439">
    <property type="entry name" value="ABC_transporter-like_ATP-bd"/>
</dbReference>
<dbReference type="PATRIC" id="fig|573060.9.peg.5180"/>
<protein>
    <submittedName>
        <fullName evidence="8">ABC transporter related protein</fullName>
    </submittedName>
</protein>
<dbReference type="Pfam" id="PF00005">
    <property type="entry name" value="ABC_tran"/>
    <property type="match status" value="1"/>
</dbReference>
<dbReference type="InterPro" id="IPR027417">
    <property type="entry name" value="P-loop_NTPase"/>
</dbReference>
<dbReference type="GO" id="GO:0015658">
    <property type="term" value="F:branched-chain amino acid transmembrane transporter activity"/>
    <property type="evidence" value="ECO:0007669"/>
    <property type="project" value="InterPro"/>
</dbReference>
<dbReference type="InterPro" id="IPR017871">
    <property type="entry name" value="ABC_transporter-like_CS"/>
</dbReference>
<name>C5SZG2_ACIDE</name>
<evidence type="ECO:0000256" key="6">
    <source>
        <dbReference type="ARBA" id="ARBA00022970"/>
    </source>
</evidence>
<gene>
    <name evidence="8" type="ORF">AcdelDRAFT_0042</name>
</gene>
<dbReference type="PROSITE" id="PS00211">
    <property type="entry name" value="ABC_TRANSPORTER_1"/>
    <property type="match status" value="1"/>
</dbReference>
<reference evidence="8 9" key="1">
    <citation type="submission" date="2009-05" db="EMBL/GenBank/DDBJ databases">
        <title>The draft genome of Acidovorax delafieldii 2AN.</title>
        <authorList>
            <consortium name="US DOE Joint Genome Institute (JGI-PGF)"/>
            <person name="Lucas S."/>
            <person name="Copeland A."/>
            <person name="Lapidus A."/>
            <person name="Glavina del Rio T."/>
            <person name="Tice H."/>
            <person name="Bruce D."/>
            <person name="Goodwin L."/>
            <person name="Pitluck S."/>
            <person name="Larimer F."/>
            <person name="Land M.L."/>
            <person name="Hauser L."/>
            <person name="Shelobolina E.S."/>
            <person name="Picardal F."/>
            <person name="Roden E."/>
            <person name="Emerson D."/>
        </authorList>
    </citation>
    <scope>NUCLEOTIDE SEQUENCE [LARGE SCALE GENOMIC DNA]</scope>
    <source>
        <strain evidence="8 9">2AN</strain>
    </source>
</reference>
<keyword evidence="6" id="KW-0029">Amino-acid transport</keyword>
<dbReference type="Gene3D" id="3.40.50.300">
    <property type="entry name" value="P-loop containing nucleotide triphosphate hydrolases"/>
    <property type="match status" value="1"/>
</dbReference>
<evidence type="ECO:0000313" key="9">
    <source>
        <dbReference type="Proteomes" id="UP000003856"/>
    </source>
</evidence>
<dbReference type="GO" id="GO:0005524">
    <property type="term" value="F:ATP binding"/>
    <property type="evidence" value="ECO:0007669"/>
    <property type="project" value="UniProtKB-KW"/>
</dbReference>
<dbReference type="PIRSF" id="PIRSF039137">
    <property type="entry name" value="ABC_branched_ATPase"/>
    <property type="match status" value="1"/>
</dbReference>
<organism evidence="8 9">
    <name type="scientific">Acidovorax delafieldii 2AN</name>
    <dbReference type="NCBI Taxonomy" id="573060"/>
    <lineage>
        <taxon>Bacteria</taxon>
        <taxon>Pseudomonadati</taxon>
        <taxon>Pseudomonadota</taxon>
        <taxon>Betaproteobacteria</taxon>
        <taxon>Burkholderiales</taxon>
        <taxon>Comamonadaceae</taxon>
        <taxon>Acidovorax</taxon>
    </lineage>
</organism>
<evidence type="ECO:0000256" key="3">
    <source>
        <dbReference type="ARBA" id="ARBA00022475"/>
    </source>
</evidence>
<feature type="domain" description="ABC transporter" evidence="7">
    <location>
        <begin position="12"/>
        <end position="245"/>
    </location>
</feature>
<dbReference type="GO" id="GO:0016887">
    <property type="term" value="F:ATP hydrolysis activity"/>
    <property type="evidence" value="ECO:0007669"/>
    <property type="project" value="InterPro"/>
</dbReference>
<keyword evidence="3" id="KW-1003">Cell membrane</keyword>
<dbReference type="PANTHER" id="PTHR43820">
    <property type="entry name" value="HIGH-AFFINITY BRANCHED-CHAIN AMINO ACID TRANSPORT ATP-BINDING PROTEIN LIVF"/>
    <property type="match status" value="1"/>
</dbReference>
<dbReference type="GO" id="GO:0015807">
    <property type="term" value="P:L-amino acid transport"/>
    <property type="evidence" value="ECO:0007669"/>
    <property type="project" value="TreeGrafter"/>
</dbReference>
<dbReference type="InterPro" id="IPR052156">
    <property type="entry name" value="BCAA_Transport_ATP-bd_LivF"/>
</dbReference>
<comment type="similarity">
    <text evidence="1">Belongs to the ABC transporter superfamily.</text>
</comment>
<evidence type="ECO:0000259" key="7">
    <source>
        <dbReference type="PROSITE" id="PS50893"/>
    </source>
</evidence>
<keyword evidence="9" id="KW-1185">Reference proteome</keyword>
<dbReference type="CDD" id="cd03224">
    <property type="entry name" value="ABC_TM1139_LivF_branched"/>
    <property type="match status" value="1"/>
</dbReference>
<comment type="caution">
    <text evidence="8">The sequence shown here is derived from an EMBL/GenBank/DDBJ whole genome shotgun (WGS) entry which is preliminary data.</text>
</comment>
<evidence type="ECO:0000256" key="5">
    <source>
        <dbReference type="ARBA" id="ARBA00022840"/>
    </source>
</evidence>
<dbReference type="Proteomes" id="UP000003856">
    <property type="component" value="Unassembled WGS sequence"/>
</dbReference>
<dbReference type="InterPro" id="IPR003593">
    <property type="entry name" value="AAA+_ATPase"/>
</dbReference>